<dbReference type="Proteomes" id="UP000095210">
    <property type="component" value="Chromosome"/>
</dbReference>
<evidence type="ECO:0000313" key="1">
    <source>
        <dbReference type="EMBL" id="AOS61627.1"/>
    </source>
</evidence>
<protein>
    <submittedName>
        <fullName evidence="1">Immunity protein Imm1</fullName>
    </submittedName>
</protein>
<dbReference type="AlphaFoldDB" id="A0AAC9HLS3"/>
<evidence type="ECO:0000313" key="2">
    <source>
        <dbReference type="Proteomes" id="UP000095210"/>
    </source>
</evidence>
<accession>A0AAC9HLS3</accession>
<name>A0AAC9HLS3_9PSEU</name>
<reference evidence="2" key="1">
    <citation type="submission" date="2016-03" db="EMBL/GenBank/DDBJ databases">
        <title>Complete genome sequence of the type strain Actinoalloteichus hymeniacidonis DSM 45092.</title>
        <authorList>
            <person name="Schaffert L."/>
            <person name="Albersmeier A."/>
            <person name="Winkler A."/>
            <person name="Kalinowski J."/>
            <person name="Zotchev S."/>
            <person name="Ruckert C."/>
        </authorList>
    </citation>
    <scope>NUCLEOTIDE SEQUENCE [LARGE SCALE GENOMIC DNA]</scope>
    <source>
        <strain evidence="2">HPA177(T) (DSM 45092(T))</strain>
    </source>
</reference>
<gene>
    <name evidence="1" type="ORF">TL08_03985</name>
</gene>
<dbReference type="Pfam" id="PF14430">
    <property type="entry name" value="Imm1"/>
    <property type="match status" value="1"/>
</dbReference>
<dbReference type="KEGG" id="ahm:TL08_03985"/>
<sequence>MTCTLHAMYKTNDDTPVVVRDQESLDKVIDEVFETYLDDNAIFIIVERPKVEPNDLPDHQLAIDLRLGCAVTAIYFIGETSSGEEGQWFSLNPHPIDDAPELCYDLHTGDRFPANAVITMDDFRRALHEFMDNGGVRPDCIDWQPFRDNPELTDSLSR</sequence>
<dbReference type="RefSeq" id="WP_084642502.1">
    <property type="nucleotide sequence ID" value="NZ_CP014859.1"/>
</dbReference>
<proteinExistence type="predicted"/>
<dbReference type="EMBL" id="CP014859">
    <property type="protein sequence ID" value="AOS61627.1"/>
    <property type="molecule type" value="Genomic_DNA"/>
</dbReference>
<keyword evidence="2" id="KW-1185">Reference proteome</keyword>
<organism evidence="1 2">
    <name type="scientific">Actinoalloteichus hymeniacidonis</name>
    <dbReference type="NCBI Taxonomy" id="340345"/>
    <lineage>
        <taxon>Bacteria</taxon>
        <taxon>Bacillati</taxon>
        <taxon>Actinomycetota</taxon>
        <taxon>Actinomycetes</taxon>
        <taxon>Pseudonocardiales</taxon>
        <taxon>Pseudonocardiaceae</taxon>
        <taxon>Actinoalloteichus</taxon>
    </lineage>
</organism>
<dbReference type="InterPro" id="IPR025680">
    <property type="entry name" value="DddI"/>
</dbReference>